<dbReference type="InterPro" id="IPR041527">
    <property type="entry name" value="YhcG_N"/>
</dbReference>
<name>A0A3N0C2D5_9SPHI</name>
<accession>A0A3N0C2D5</accession>
<organism evidence="3 4">
    <name type="scientific">Pedobacter jejuensis</name>
    <dbReference type="NCBI Taxonomy" id="1268550"/>
    <lineage>
        <taxon>Bacteria</taxon>
        <taxon>Pseudomonadati</taxon>
        <taxon>Bacteroidota</taxon>
        <taxon>Sphingobacteriia</taxon>
        <taxon>Sphingobacteriales</taxon>
        <taxon>Sphingobacteriaceae</taxon>
        <taxon>Pedobacter</taxon>
    </lineage>
</organism>
<dbReference type="InterPro" id="IPR053148">
    <property type="entry name" value="PD-DEXK-like_domain"/>
</dbReference>
<sequence length="329" mass="38867">MELTQNNLFSAIKEIIIQSRLRVFRAANSALLESYWQIGKLIVEDELQGKSRADYGKETLKNLSKQLTLEFGKGFDYTNLTNIRKFYLAFPIVDALRQQLSWTHYRLLSRLDSAEKRNFYINESIVSNWNSRELQRQINALSFERSLTKNESVKPNPNIQDYIKDPYIFEFLGLNPNIKNTERDLESTIIEHLQKFLLEFGKGFAFVARQQHIVTDTSDFFIDLVFYNYILKCFFIIDLKTTNLSHQDIGQMDMYVRMYDDLKRNDDDNPTIGLLLCTEKDETIVKYSVLNDKNHLFASKYLLYLPKEKELKAIIEQDRQRFELDNLKL</sequence>
<feature type="domain" description="YhcG PDDEXK nuclease" evidence="1">
    <location>
        <begin position="161"/>
        <end position="312"/>
    </location>
</feature>
<proteinExistence type="predicted"/>
<dbReference type="OrthoDB" id="9801263at2"/>
<evidence type="ECO:0000259" key="2">
    <source>
        <dbReference type="Pfam" id="PF17761"/>
    </source>
</evidence>
<evidence type="ECO:0000259" key="1">
    <source>
        <dbReference type="Pfam" id="PF06250"/>
    </source>
</evidence>
<dbReference type="PANTHER" id="PTHR30547">
    <property type="entry name" value="UNCHARACTERIZED PROTEIN YHCG-RELATED"/>
    <property type="match status" value="1"/>
</dbReference>
<dbReference type="AlphaFoldDB" id="A0A3N0C2D5"/>
<evidence type="ECO:0000313" key="3">
    <source>
        <dbReference type="EMBL" id="RNL56584.1"/>
    </source>
</evidence>
<reference evidence="3 4" key="1">
    <citation type="submission" date="2018-10" db="EMBL/GenBank/DDBJ databases">
        <title>Genome sequencing of Pedobacter jejuensis TNB23.</title>
        <authorList>
            <person name="Cho Y.-J."/>
            <person name="Cho A."/>
            <person name="Kim O.-S."/>
        </authorList>
    </citation>
    <scope>NUCLEOTIDE SEQUENCE [LARGE SCALE GENOMIC DNA]</scope>
    <source>
        <strain evidence="3 4">TNB23</strain>
    </source>
</reference>
<dbReference type="Proteomes" id="UP000274046">
    <property type="component" value="Unassembled WGS sequence"/>
</dbReference>
<dbReference type="Pfam" id="PF17761">
    <property type="entry name" value="DUF1016_N"/>
    <property type="match status" value="1"/>
</dbReference>
<dbReference type="GO" id="GO:0003676">
    <property type="term" value="F:nucleic acid binding"/>
    <property type="evidence" value="ECO:0007669"/>
    <property type="project" value="InterPro"/>
</dbReference>
<dbReference type="Gene3D" id="3.40.1350.10">
    <property type="match status" value="1"/>
</dbReference>
<comment type="caution">
    <text evidence="3">The sequence shown here is derived from an EMBL/GenBank/DDBJ whole genome shotgun (WGS) entry which is preliminary data.</text>
</comment>
<gene>
    <name evidence="3" type="ORF">D7004_01460</name>
</gene>
<protein>
    <submittedName>
        <fullName evidence="3">DUF1016 domain-containing protein</fullName>
    </submittedName>
</protein>
<keyword evidence="4" id="KW-1185">Reference proteome</keyword>
<dbReference type="Pfam" id="PF06250">
    <property type="entry name" value="YhcG_C"/>
    <property type="match status" value="1"/>
</dbReference>
<feature type="domain" description="YhcG N-terminal" evidence="2">
    <location>
        <begin position="12"/>
        <end position="145"/>
    </location>
</feature>
<dbReference type="EMBL" id="RBEE01000002">
    <property type="protein sequence ID" value="RNL56584.1"/>
    <property type="molecule type" value="Genomic_DNA"/>
</dbReference>
<dbReference type="RefSeq" id="WP_123204095.1">
    <property type="nucleotide sequence ID" value="NZ_RBEE01000002.1"/>
</dbReference>
<evidence type="ECO:0000313" key="4">
    <source>
        <dbReference type="Proteomes" id="UP000274046"/>
    </source>
</evidence>
<dbReference type="InterPro" id="IPR009362">
    <property type="entry name" value="YhcG_C"/>
</dbReference>
<dbReference type="PANTHER" id="PTHR30547:SF5">
    <property type="entry name" value="NUCLEASE YHCG-RELATED"/>
    <property type="match status" value="1"/>
</dbReference>
<dbReference type="InterPro" id="IPR011856">
    <property type="entry name" value="tRNA_endonuc-like_dom_sf"/>
</dbReference>